<dbReference type="InterPro" id="IPR001347">
    <property type="entry name" value="SIS_dom"/>
</dbReference>
<dbReference type="InterPro" id="IPR000281">
    <property type="entry name" value="HTH_RpiR"/>
</dbReference>
<dbReference type="PANTHER" id="PTHR30514:SF1">
    <property type="entry name" value="HTH-TYPE TRANSCRIPTIONAL REGULATOR HEXR-RELATED"/>
    <property type="match status" value="1"/>
</dbReference>
<keyword evidence="2" id="KW-0238">DNA-binding</keyword>
<dbReference type="Gene3D" id="3.40.50.10490">
    <property type="entry name" value="Glucose-6-phosphate isomerase like protein, domain 1"/>
    <property type="match status" value="1"/>
</dbReference>
<dbReference type="Pfam" id="PF01418">
    <property type="entry name" value="HTH_6"/>
    <property type="match status" value="1"/>
</dbReference>
<sequence>MSSFEISEFETVDSLITKIDSSMDDLNPTEQKAAKAFMNSPYELLTKSVQEITDESFVSQASWVRFTHKIGFAGLKEFKQFLSQDLLNRSLKQELEVPYAEIKGDGDLNSLVNRVYSNNIKAIESTRSILDIDVLEKVVNEIVKCRNLHLFGVGASGIVAQDAQYKFARIGLNAVHFQDLHMQLTTAATMNSQDLAIFISNSGTTKDILDIAHAVKASGAKIVAITKFSFSELSQIADFVLNNVPEDQSRRAGAMASRISQLTVIDLIYTLLANKLQDEIEDYLDKSHSYLIDNSHI</sequence>
<keyword evidence="1" id="KW-0805">Transcription regulation</keyword>
<keyword evidence="3" id="KW-0804">Transcription</keyword>
<evidence type="ECO:0000313" key="6">
    <source>
        <dbReference type="EMBL" id="AVM41920.1"/>
    </source>
</evidence>
<name>A0A2S0KLK7_9FIRM</name>
<dbReference type="EMBL" id="CP027226">
    <property type="protein sequence ID" value="AVM41920.1"/>
    <property type="molecule type" value="Genomic_DNA"/>
</dbReference>
<reference evidence="7" key="1">
    <citation type="submission" date="2018-02" db="EMBL/GenBank/DDBJ databases">
        <authorList>
            <person name="Holder M.E."/>
            <person name="Ajami N.J."/>
            <person name="Petrosino J.F."/>
        </authorList>
    </citation>
    <scope>NUCLEOTIDE SEQUENCE [LARGE SCALE GENOMIC DNA]</scope>
    <source>
        <strain evidence="7">CCUG 47711</strain>
    </source>
</reference>
<dbReference type="GO" id="GO:0003700">
    <property type="term" value="F:DNA-binding transcription factor activity"/>
    <property type="evidence" value="ECO:0007669"/>
    <property type="project" value="InterPro"/>
</dbReference>
<dbReference type="InterPro" id="IPR046348">
    <property type="entry name" value="SIS_dom_sf"/>
</dbReference>
<dbReference type="GO" id="GO:0097367">
    <property type="term" value="F:carbohydrate derivative binding"/>
    <property type="evidence" value="ECO:0007669"/>
    <property type="project" value="InterPro"/>
</dbReference>
<dbReference type="SUPFAM" id="SSF46689">
    <property type="entry name" value="Homeodomain-like"/>
    <property type="match status" value="1"/>
</dbReference>
<dbReference type="PROSITE" id="PS51464">
    <property type="entry name" value="SIS"/>
    <property type="match status" value="1"/>
</dbReference>
<dbReference type="Gene3D" id="1.10.10.10">
    <property type="entry name" value="Winged helix-like DNA-binding domain superfamily/Winged helix DNA-binding domain"/>
    <property type="match status" value="1"/>
</dbReference>
<proteinExistence type="predicted"/>
<dbReference type="Proteomes" id="UP000237947">
    <property type="component" value="Chromosome"/>
</dbReference>
<feature type="domain" description="HTH rpiR-type" evidence="4">
    <location>
        <begin position="13"/>
        <end position="89"/>
    </location>
</feature>
<dbReference type="GO" id="GO:1901135">
    <property type="term" value="P:carbohydrate derivative metabolic process"/>
    <property type="evidence" value="ECO:0007669"/>
    <property type="project" value="InterPro"/>
</dbReference>
<dbReference type="RefSeq" id="WP_106011906.1">
    <property type="nucleotide sequence ID" value="NZ_CP027226.1"/>
</dbReference>
<dbReference type="OrthoDB" id="3684496at2"/>
<evidence type="ECO:0000256" key="2">
    <source>
        <dbReference type="ARBA" id="ARBA00023125"/>
    </source>
</evidence>
<gene>
    <name evidence="6" type="ORF">C5Q98_01120</name>
</gene>
<dbReference type="InterPro" id="IPR036388">
    <property type="entry name" value="WH-like_DNA-bd_sf"/>
</dbReference>
<evidence type="ECO:0000259" key="5">
    <source>
        <dbReference type="PROSITE" id="PS51464"/>
    </source>
</evidence>
<dbReference type="SUPFAM" id="SSF53697">
    <property type="entry name" value="SIS domain"/>
    <property type="match status" value="1"/>
</dbReference>
<dbReference type="KEGG" id="fsa:C5Q98_01120"/>
<dbReference type="AlphaFoldDB" id="A0A2S0KLK7"/>
<evidence type="ECO:0008006" key="8">
    <source>
        <dbReference type="Google" id="ProtNLM"/>
    </source>
</evidence>
<evidence type="ECO:0000259" key="4">
    <source>
        <dbReference type="PROSITE" id="PS51071"/>
    </source>
</evidence>
<dbReference type="CDD" id="cd05013">
    <property type="entry name" value="SIS_RpiR"/>
    <property type="match status" value="1"/>
</dbReference>
<protein>
    <recommendedName>
        <fullName evidence="8">MurR/RpiR family transcriptional regulator</fullName>
    </recommendedName>
</protein>
<keyword evidence="7" id="KW-1185">Reference proteome</keyword>
<feature type="domain" description="SIS" evidence="5">
    <location>
        <begin position="138"/>
        <end position="278"/>
    </location>
</feature>
<dbReference type="PANTHER" id="PTHR30514">
    <property type="entry name" value="GLUCOKINASE"/>
    <property type="match status" value="1"/>
</dbReference>
<evidence type="ECO:0000313" key="7">
    <source>
        <dbReference type="Proteomes" id="UP000237947"/>
    </source>
</evidence>
<accession>A0A2S0KLK7</accession>
<dbReference type="InterPro" id="IPR009057">
    <property type="entry name" value="Homeodomain-like_sf"/>
</dbReference>
<dbReference type="InterPro" id="IPR047640">
    <property type="entry name" value="RpiR-like"/>
</dbReference>
<evidence type="ECO:0000256" key="1">
    <source>
        <dbReference type="ARBA" id="ARBA00023015"/>
    </source>
</evidence>
<dbReference type="GO" id="GO:0003677">
    <property type="term" value="F:DNA binding"/>
    <property type="evidence" value="ECO:0007669"/>
    <property type="project" value="UniProtKB-KW"/>
</dbReference>
<dbReference type="Pfam" id="PF01380">
    <property type="entry name" value="SIS"/>
    <property type="match status" value="1"/>
</dbReference>
<organism evidence="6 7">
    <name type="scientific">Fastidiosipila sanguinis</name>
    <dbReference type="NCBI Taxonomy" id="236753"/>
    <lineage>
        <taxon>Bacteria</taxon>
        <taxon>Bacillati</taxon>
        <taxon>Bacillota</taxon>
        <taxon>Clostridia</taxon>
        <taxon>Eubacteriales</taxon>
        <taxon>Oscillospiraceae</taxon>
        <taxon>Fastidiosipila</taxon>
    </lineage>
</organism>
<dbReference type="InterPro" id="IPR035472">
    <property type="entry name" value="RpiR-like_SIS"/>
</dbReference>
<evidence type="ECO:0000256" key="3">
    <source>
        <dbReference type="ARBA" id="ARBA00023163"/>
    </source>
</evidence>
<dbReference type="PROSITE" id="PS51071">
    <property type="entry name" value="HTH_RPIR"/>
    <property type="match status" value="1"/>
</dbReference>